<name>A0A2T2YJS3_9BACT</name>
<reference evidence="2 3" key="1">
    <citation type="submission" date="2018-03" db="EMBL/GenBank/DDBJ databases">
        <title>Adhaeribacter sp. HMF7605 Genome sequencing and assembly.</title>
        <authorList>
            <person name="Kang H."/>
            <person name="Kang J."/>
            <person name="Cha I."/>
            <person name="Kim H."/>
            <person name="Joh K."/>
        </authorList>
    </citation>
    <scope>NUCLEOTIDE SEQUENCE [LARGE SCALE GENOMIC DNA]</scope>
    <source>
        <strain evidence="2 3">HMF7605</strain>
    </source>
</reference>
<dbReference type="AlphaFoldDB" id="A0A2T2YJS3"/>
<dbReference type="Pfam" id="PF08867">
    <property type="entry name" value="FRG"/>
    <property type="match status" value="1"/>
</dbReference>
<dbReference type="Proteomes" id="UP000240357">
    <property type="component" value="Unassembled WGS sequence"/>
</dbReference>
<feature type="domain" description="FRG" evidence="1">
    <location>
        <begin position="30"/>
        <end position="128"/>
    </location>
</feature>
<evidence type="ECO:0000313" key="2">
    <source>
        <dbReference type="EMBL" id="PSR55764.1"/>
    </source>
</evidence>
<evidence type="ECO:0000313" key="3">
    <source>
        <dbReference type="Proteomes" id="UP000240357"/>
    </source>
</evidence>
<dbReference type="RefSeq" id="WP_106931946.1">
    <property type="nucleotide sequence ID" value="NZ_PYFT01000001.1"/>
</dbReference>
<evidence type="ECO:0000259" key="1">
    <source>
        <dbReference type="SMART" id="SM00901"/>
    </source>
</evidence>
<proteinExistence type="predicted"/>
<dbReference type="SMART" id="SM00901">
    <property type="entry name" value="FRG"/>
    <property type="match status" value="1"/>
</dbReference>
<dbReference type="InterPro" id="IPR014966">
    <property type="entry name" value="FRG-dom"/>
</dbReference>
<gene>
    <name evidence="2" type="ORF">AHMF7605_20785</name>
</gene>
<dbReference type="OrthoDB" id="9816036at2"/>
<dbReference type="EMBL" id="PYFT01000001">
    <property type="protein sequence ID" value="PSR55764.1"/>
    <property type="molecule type" value="Genomic_DNA"/>
</dbReference>
<keyword evidence="3" id="KW-1185">Reference proteome</keyword>
<protein>
    <submittedName>
        <fullName evidence="2">FRG domain-containing protein</fullName>
    </submittedName>
</protein>
<sequence length="256" mass="30000">MEEIETKFGIETEVMESWSEFITFIDVNSQYRQFIWRGQADSSWLLEPTISRVLKKYGKVDNEKTINTHLQRFKYATRGRRGPTPSILEKDDYWWALGQHQGLNTPLLDWSKSPFVAAFFAYERYEVSSTTQRTVYGISQTAIARMSDIIKKQHLETTRPSIIEFIEPFSDDNARLVNQNGLFTRSPSGIDIESWIKSRYKEDEENVVMWKILLPDTERENALRSLNRMNINHLTLFPDLYGASKFANMNIEIKSY</sequence>
<comment type="caution">
    <text evidence="2">The sequence shown here is derived from an EMBL/GenBank/DDBJ whole genome shotgun (WGS) entry which is preliminary data.</text>
</comment>
<accession>A0A2T2YJS3</accession>
<organism evidence="2 3">
    <name type="scientific">Adhaeribacter arboris</name>
    <dbReference type="NCBI Taxonomy" id="2072846"/>
    <lineage>
        <taxon>Bacteria</taxon>
        <taxon>Pseudomonadati</taxon>
        <taxon>Bacteroidota</taxon>
        <taxon>Cytophagia</taxon>
        <taxon>Cytophagales</taxon>
        <taxon>Hymenobacteraceae</taxon>
        <taxon>Adhaeribacter</taxon>
    </lineage>
</organism>